<dbReference type="Pfam" id="PF04229">
    <property type="entry name" value="GrpB"/>
    <property type="match status" value="1"/>
</dbReference>
<sequence length="175" mass="19381">MSENLVPPDPGSLVVVVDHDDAWPGVFGQQRARLERALGPVALEVHHAGSTAVPGLAAKAIIDVVLVVPDPADEAAYAPVLEAEGLVFASRHPAWHQHRLFKDRSPRTNVHVFPPGCEEVRRMLAFRDHLRRDASDRELYERTKRELAGRTWAVVQDYADAKSDVVAEIMARALM</sequence>
<evidence type="ECO:0000313" key="2">
    <source>
        <dbReference type="Proteomes" id="UP001597351"/>
    </source>
</evidence>
<keyword evidence="2" id="KW-1185">Reference proteome</keyword>
<reference evidence="2" key="1">
    <citation type="journal article" date="2019" name="Int. J. Syst. Evol. Microbiol.">
        <title>The Global Catalogue of Microorganisms (GCM) 10K type strain sequencing project: providing services to taxonomists for standard genome sequencing and annotation.</title>
        <authorList>
            <consortium name="The Broad Institute Genomics Platform"/>
            <consortium name="The Broad Institute Genome Sequencing Center for Infectious Disease"/>
            <person name="Wu L."/>
            <person name="Ma J."/>
        </authorList>
    </citation>
    <scope>NUCLEOTIDE SEQUENCE [LARGE SCALE GENOMIC DNA]</scope>
    <source>
        <strain evidence="2">CGMCC 1.12477</strain>
    </source>
</reference>
<dbReference type="RefSeq" id="WP_343916282.1">
    <property type="nucleotide sequence ID" value="NZ_BAAAJT010000002.1"/>
</dbReference>
<dbReference type="InterPro" id="IPR043519">
    <property type="entry name" value="NT_sf"/>
</dbReference>
<dbReference type="InterPro" id="IPR007344">
    <property type="entry name" value="GrpB/CoaE"/>
</dbReference>
<proteinExistence type="predicted"/>
<accession>A0ABW4TIA2</accession>
<evidence type="ECO:0000313" key="1">
    <source>
        <dbReference type="EMBL" id="MFD1946278.1"/>
    </source>
</evidence>
<organism evidence="1 2">
    <name type="scientific">Nocardioides aestuarii</name>
    <dbReference type="NCBI Taxonomy" id="252231"/>
    <lineage>
        <taxon>Bacteria</taxon>
        <taxon>Bacillati</taxon>
        <taxon>Actinomycetota</taxon>
        <taxon>Actinomycetes</taxon>
        <taxon>Propionibacteriales</taxon>
        <taxon>Nocardioidaceae</taxon>
        <taxon>Nocardioides</taxon>
    </lineage>
</organism>
<dbReference type="Gene3D" id="3.30.460.10">
    <property type="entry name" value="Beta Polymerase, domain 2"/>
    <property type="match status" value="1"/>
</dbReference>
<protein>
    <submittedName>
        <fullName evidence="1">GrpB family protein</fullName>
    </submittedName>
</protein>
<comment type="caution">
    <text evidence="1">The sequence shown here is derived from an EMBL/GenBank/DDBJ whole genome shotgun (WGS) entry which is preliminary data.</text>
</comment>
<name>A0ABW4TIA2_9ACTN</name>
<dbReference type="PANTHER" id="PTHR34822:SF1">
    <property type="entry name" value="GRPB FAMILY PROTEIN"/>
    <property type="match status" value="1"/>
</dbReference>
<dbReference type="EMBL" id="JBHUGD010000003">
    <property type="protein sequence ID" value="MFD1946278.1"/>
    <property type="molecule type" value="Genomic_DNA"/>
</dbReference>
<dbReference type="Proteomes" id="UP001597351">
    <property type="component" value="Unassembled WGS sequence"/>
</dbReference>
<dbReference type="SUPFAM" id="SSF81301">
    <property type="entry name" value="Nucleotidyltransferase"/>
    <property type="match status" value="1"/>
</dbReference>
<gene>
    <name evidence="1" type="ORF">ACFSDE_05700</name>
</gene>
<dbReference type="PANTHER" id="PTHR34822">
    <property type="entry name" value="GRPB DOMAIN PROTEIN (AFU_ORTHOLOGUE AFUA_1G01530)"/>
    <property type="match status" value="1"/>
</dbReference>